<name>A0A8B2PJ58_9PROT</name>
<proteinExistence type="predicted"/>
<comment type="caution">
    <text evidence="3">The sequence shown here is derived from an EMBL/GenBank/DDBJ whole genome shotgun (WGS) entry which is preliminary data.</text>
</comment>
<feature type="transmembrane region" description="Helical" evidence="2">
    <location>
        <begin position="21"/>
        <end position="45"/>
    </location>
</feature>
<organism evidence="3 4">
    <name type="scientific">Hyphomonas pacifica</name>
    <dbReference type="NCBI Taxonomy" id="1280941"/>
    <lineage>
        <taxon>Bacteria</taxon>
        <taxon>Pseudomonadati</taxon>
        <taxon>Pseudomonadota</taxon>
        <taxon>Alphaproteobacteria</taxon>
        <taxon>Hyphomonadales</taxon>
        <taxon>Hyphomonadaceae</taxon>
        <taxon>Hyphomonas</taxon>
    </lineage>
</organism>
<evidence type="ECO:0000256" key="2">
    <source>
        <dbReference type="SAM" id="Phobius"/>
    </source>
</evidence>
<evidence type="ECO:0000313" key="4">
    <source>
        <dbReference type="Proteomes" id="UP000249123"/>
    </source>
</evidence>
<accession>A0A8B2PJ58</accession>
<protein>
    <submittedName>
        <fullName evidence="3">Uncharacterized protein</fullName>
    </submittedName>
</protein>
<evidence type="ECO:0000256" key="1">
    <source>
        <dbReference type="SAM" id="MobiDB-lite"/>
    </source>
</evidence>
<evidence type="ECO:0000313" key="3">
    <source>
        <dbReference type="EMBL" id="RAN30607.1"/>
    </source>
</evidence>
<dbReference type="AlphaFoldDB" id="A0A8B2PJ58"/>
<dbReference type="EMBL" id="AWFB01000078">
    <property type="protein sequence ID" value="RAN30607.1"/>
    <property type="molecule type" value="Genomic_DNA"/>
</dbReference>
<keyword evidence="2" id="KW-0472">Membrane</keyword>
<feature type="region of interest" description="Disordered" evidence="1">
    <location>
        <begin position="101"/>
        <end position="121"/>
    </location>
</feature>
<keyword evidence="4" id="KW-1185">Reference proteome</keyword>
<keyword evidence="2" id="KW-0812">Transmembrane</keyword>
<reference evidence="3 4" key="1">
    <citation type="submission" date="2013-04" db="EMBL/GenBank/DDBJ databases">
        <title>Hyphomonas sp. T24B3 Genome Sequencing.</title>
        <authorList>
            <person name="Lai Q."/>
            <person name="Shao Z."/>
        </authorList>
    </citation>
    <scope>NUCLEOTIDE SEQUENCE [LARGE SCALE GENOMIC DNA]</scope>
    <source>
        <strain evidence="3 4">T24B3</strain>
    </source>
</reference>
<feature type="transmembrane region" description="Helical" evidence="2">
    <location>
        <begin position="51"/>
        <end position="78"/>
    </location>
</feature>
<dbReference type="Proteomes" id="UP000249123">
    <property type="component" value="Unassembled WGS sequence"/>
</dbReference>
<keyword evidence="2" id="KW-1133">Transmembrane helix</keyword>
<gene>
    <name evidence="3" type="ORF">HY3_05515</name>
</gene>
<sequence>MIGDNSRRWQRPPLRGVHSTDGVVWGAVLIALSAVCALYPLWAFVQAEPMYGLAVLLWPLAGLLFVLGAWMLSVSLIIREIRWMALEAAVARGDVVITEGRKLGKAPPNPDADVAAKGDAR</sequence>